<dbReference type="AlphaFoldDB" id="X1LS60"/>
<protein>
    <submittedName>
        <fullName evidence="1">Uncharacterized protein</fullName>
    </submittedName>
</protein>
<organism evidence="1">
    <name type="scientific">marine sediment metagenome</name>
    <dbReference type="NCBI Taxonomy" id="412755"/>
    <lineage>
        <taxon>unclassified sequences</taxon>
        <taxon>metagenomes</taxon>
        <taxon>ecological metagenomes</taxon>
    </lineage>
</organism>
<feature type="non-terminal residue" evidence="1">
    <location>
        <position position="1"/>
    </location>
</feature>
<comment type="caution">
    <text evidence="1">The sequence shown here is derived from an EMBL/GenBank/DDBJ whole genome shotgun (WGS) entry which is preliminary data.</text>
</comment>
<reference evidence="1" key="1">
    <citation type="journal article" date="2014" name="Front. Microbiol.">
        <title>High frequency of phylogenetically diverse reductive dehalogenase-homologous genes in deep subseafloor sedimentary metagenomes.</title>
        <authorList>
            <person name="Kawai M."/>
            <person name="Futagami T."/>
            <person name="Toyoda A."/>
            <person name="Takaki Y."/>
            <person name="Nishi S."/>
            <person name="Hori S."/>
            <person name="Arai W."/>
            <person name="Tsubouchi T."/>
            <person name="Morono Y."/>
            <person name="Uchiyama I."/>
            <person name="Ito T."/>
            <person name="Fujiyama A."/>
            <person name="Inagaki F."/>
            <person name="Takami H."/>
        </authorList>
    </citation>
    <scope>NUCLEOTIDE SEQUENCE</scope>
    <source>
        <strain evidence="1">Expedition CK06-06</strain>
    </source>
</reference>
<accession>X1LS60</accession>
<sequence>KSEINRGYFSSNVKVKLIYPFSFEGKLIRYIGRILRSES</sequence>
<gene>
    <name evidence="1" type="ORF">S06H3_23210</name>
</gene>
<evidence type="ECO:0000313" key="1">
    <source>
        <dbReference type="EMBL" id="GAI05245.1"/>
    </source>
</evidence>
<dbReference type="EMBL" id="BARV01012570">
    <property type="protein sequence ID" value="GAI05245.1"/>
    <property type="molecule type" value="Genomic_DNA"/>
</dbReference>
<proteinExistence type="predicted"/>
<name>X1LS60_9ZZZZ</name>